<dbReference type="Gene3D" id="1.10.3210.10">
    <property type="entry name" value="Hypothetical protein af1432"/>
    <property type="match status" value="1"/>
</dbReference>
<dbReference type="AlphaFoldDB" id="A0A953J8Z3"/>
<dbReference type="PANTHER" id="PTHR43155:SF2">
    <property type="entry name" value="CYCLIC DI-GMP PHOSPHODIESTERASE PA4108"/>
    <property type="match status" value="1"/>
</dbReference>
<protein>
    <submittedName>
        <fullName evidence="2">HD domain-containing protein</fullName>
    </submittedName>
</protein>
<organism evidence="2 3">
    <name type="scientific">Candidatus Nitrobium versatile</name>
    <dbReference type="NCBI Taxonomy" id="2884831"/>
    <lineage>
        <taxon>Bacteria</taxon>
        <taxon>Pseudomonadati</taxon>
        <taxon>Nitrospirota</taxon>
        <taxon>Nitrospiria</taxon>
        <taxon>Nitrospirales</taxon>
        <taxon>Nitrospiraceae</taxon>
        <taxon>Candidatus Nitrobium</taxon>
    </lineage>
</organism>
<reference evidence="2" key="1">
    <citation type="journal article" date="2021" name="bioRxiv">
        <title>Unraveling nitrogen, sulfur and carbon metabolic pathways and microbial community transcriptional responses to substrate deprivation and toxicity stresses in a bioreactor mimicking anoxic brackish coastal sediment conditions.</title>
        <authorList>
            <person name="Martins P.D."/>
            <person name="Echeveste M.J."/>
            <person name="Arshad A."/>
            <person name="Kurth J."/>
            <person name="Ouboter H."/>
            <person name="Jetten M.S.M."/>
            <person name="Welte C.U."/>
        </authorList>
    </citation>
    <scope>NUCLEOTIDE SEQUENCE</scope>
    <source>
        <strain evidence="2">MAG_39</strain>
    </source>
</reference>
<dbReference type="SMART" id="SM00471">
    <property type="entry name" value="HDc"/>
    <property type="match status" value="1"/>
</dbReference>
<dbReference type="PROSITE" id="PS51832">
    <property type="entry name" value="HD_GYP"/>
    <property type="match status" value="1"/>
</dbReference>
<gene>
    <name evidence="2" type="ORF">K8I29_00850</name>
</gene>
<proteinExistence type="predicted"/>
<evidence type="ECO:0000259" key="1">
    <source>
        <dbReference type="PROSITE" id="PS51832"/>
    </source>
</evidence>
<comment type="caution">
    <text evidence="2">The sequence shown here is derived from an EMBL/GenBank/DDBJ whole genome shotgun (WGS) entry which is preliminary data.</text>
</comment>
<evidence type="ECO:0000313" key="2">
    <source>
        <dbReference type="EMBL" id="MBZ0154745.1"/>
    </source>
</evidence>
<sequence>MGESIDIEGSGPSHPGKEGFFPVDRNALAPDARVPFLLFVAEGERFVPLVMKAGGSFASLSGIPLPAWGDIFIQASETHLYQDYLLSLLKDRRNRRESRIGMQALLLKEQMRMILKGIFDNRISREEIGALVSLTGHLIDCFHRDCSVLRGLITASKYAYYPFLHSVNVALLSVGMGMYLHLERKRLIHLGLGALLHDLGRCSLPQALLDRLGAFDAAEYLRYTTHVAEGERVLVYFREIPWESLDAVLQHHERLSGKGYPSRLPGRRIRLFGRITGIADSFDLLTTPRRGKRPLSAASALLLLRKEAEEYDGALVRTLAGMLEGANRFA</sequence>
<accession>A0A953J8Z3</accession>
<dbReference type="Proteomes" id="UP000705867">
    <property type="component" value="Unassembled WGS sequence"/>
</dbReference>
<name>A0A953J8Z3_9BACT</name>
<dbReference type="InterPro" id="IPR003607">
    <property type="entry name" value="HD/PDEase_dom"/>
</dbReference>
<dbReference type="SUPFAM" id="SSF109604">
    <property type="entry name" value="HD-domain/PDEase-like"/>
    <property type="match status" value="1"/>
</dbReference>
<dbReference type="EMBL" id="JAIOIV010000010">
    <property type="protein sequence ID" value="MBZ0154745.1"/>
    <property type="molecule type" value="Genomic_DNA"/>
</dbReference>
<dbReference type="Pfam" id="PF13487">
    <property type="entry name" value="HD_5"/>
    <property type="match status" value="1"/>
</dbReference>
<reference evidence="2" key="2">
    <citation type="submission" date="2021-08" db="EMBL/GenBank/DDBJ databases">
        <authorList>
            <person name="Dalcin Martins P."/>
        </authorList>
    </citation>
    <scope>NUCLEOTIDE SEQUENCE</scope>
    <source>
        <strain evidence="2">MAG_39</strain>
    </source>
</reference>
<evidence type="ECO:0000313" key="3">
    <source>
        <dbReference type="Proteomes" id="UP000705867"/>
    </source>
</evidence>
<feature type="domain" description="HD-GYP" evidence="1">
    <location>
        <begin position="140"/>
        <end position="330"/>
    </location>
</feature>
<dbReference type="PANTHER" id="PTHR43155">
    <property type="entry name" value="CYCLIC DI-GMP PHOSPHODIESTERASE PA4108-RELATED"/>
    <property type="match status" value="1"/>
</dbReference>
<dbReference type="CDD" id="cd00077">
    <property type="entry name" value="HDc"/>
    <property type="match status" value="1"/>
</dbReference>
<dbReference type="InterPro" id="IPR037522">
    <property type="entry name" value="HD_GYP_dom"/>
</dbReference>